<dbReference type="InterPro" id="IPR033116">
    <property type="entry name" value="TRYPSIN_SER"/>
</dbReference>
<evidence type="ECO:0000256" key="5">
    <source>
        <dbReference type="PROSITE-ProRule" id="PRU00124"/>
    </source>
</evidence>
<protein>
    <submittedName>
        <fullName evidence="11">Uncharacterized protein</fullName>
    </submittedName>
</protein>
<dbReference type="Pfam" id="PF00057">
    <property type="entry name" value="Ldl_recept_a"/>
    <property type="match status" value="1"/>
</dbReference>
<dbReference type="SMART" id="SM00020">
    <property type="entry name" value="Tryp_SPc"/>
    <property type="match status" value="1"/>
</dbReference>
<keyword evidence="10" id="KW-1185">Reference proteome</keyword>
<dbReference type="CDD" id="cd00041">
    <property type="entry name" value="CUB"/>
    <property type="match status" value="2"/>
</dbReference>
<evidence type="ECO:0000256" key="7">
    <source>
        <dbReference type="SAM" id="SignalP"/>
    </source>
</evidence>
<dbReference type="PANTHER" id="PTHR24252:SF7">
    <property type="entry name" value="HYALIN"/>
    <property type="match status" value="1"/>
</dbReference>
<comment type="caution">
    <text evidence="5">Lacks conserved residue(s) required for the propagation of feature annotation.</text>
</comment>
<keyword evidence="1 6" id="KW-0645">Protease</keyword>
<dbReference type="InterPro" id="IPR002172">
    <property type="entry name" value="LDrepeatLR_classA_rpt"/>
</dbReference>
<dbReference type="CDD" id="cd00190">
    <property type="entry name" value="Tryp_SPc"/>
    <property type="match status" value="1"/>
</dbReference>
<dbReference type="CDD" id="cd00112">
    <property type="entry name" value="LDLa"/>
    <property type="match status" value="1"/>
</dbReference>
<evidence type="ECO:0000313" key="10">
    <source>
        <dbReference type="Proteomes" id="UP000887566"/>
    </source>
</evidence>
<dbReference type="GO" id="GO:0006508">
    <property type="term" value="P:proteolysis"/>
    <property type="evidence" value="ECO:0007669"/>
    <property type="project" value="UniProtKB-KW"/>
</dbReference>
<dbReference type="InterPro" id="IPR001314">
    <property type="entry name" value="Peptidase_S1A"/>
</dbReference>
<evidence type="ECO:0000313" key="11">
    <source>
        <dbReference type="WBParaSite" id="PSAMB.scaffold5142size12522.g25982.t1"/>
    </source>
</evidence>
<evidence type="ECO:0000256" key="3">
    <source>
        <dbReference type="ARBA" id="ARBA00022825"/>
    </source>
</evidence>
<dbReference type="SUPFAM" id="SSF49854">
    <property type="entry name" value="Spermadhesin, CUB domain"/>
    <property type="match status" value="2"/>
</dbReference>
<dbReference type="PROSITE" id="PS50068">
    <property type="entry name" value="LDLRA_2"/>
    <property type="match status" value="1"/>
</dbReference>
<dbReference type="PRINTS" id="PR00722">
    <property type="entry name" value="CHYMOTRYPSIN"/>
</dbReference>
<dbReference type="InterPro" id="IPR035914">
    <property type="entry name" value="Sperma_CUB_dom_sf"/>
</dbReference>
<dbReference type="PROSITE" id="PS00134">
    <property type="entry name" value="TRYPSIN_HIS"/>
    <property type="match status" value="1"/>
</dbReference>
<dbReference type="Proteomes" id="UP000887566">
    <property type="component" value="Unplaced"/>
</dbReference>
<dbReference type="InterPro" id="IPR000859">
    <property type="entry name" value="CUB_dom"/>
</dbReference>
<dbReference type="WBParaSite" id="PSAMB.scaffold5142size12522.g25982.t1">
    <property type="protein sequence ID" value="PSAMB.scaffold5142size12522.g25982.t1"/>
    <property type="gene ID" value="PSAMB.scaffold5142size12522.g25982"/>
</dbReference>
<dbReference type="GO" id="GO:0004252">
    <property type="term" value="F:serine-type endopeptidase activity"/>
    <property type="evidence" value="ECO:0007669"/>
    <property type="project" value="InterPro"/>
</dbReference>
<name>A0A914WSW7_9BILA</name>
<keyword evidence="2 6" id="KW-0378">Hydrolase</keyword>
<keyword evidence="3 6" id="KW-0720">Serine protease</keyword>
<dbReference type="Gene3D" id="2.40.10.10">
    <property type="entry name" value="Trypsin-like serine proteases"/>
    <property type="match status" value="1"/>
</dbReference>
<dbReference type="AlphaFoldDB" id="A0A914WSW7"/>
<feature type="chain" id="PRO_5038008002" evidence="7">
    <location>
        <begin position="24"/>
        <end position="585"/>
    </location>
</feature>
<dbReference type="SUPFAM" id="SSF50494">
    <property type="entry name" value="Trypsin-like serine proteases"/>
    <property type="match status" value="1"/>
</dbReference>
<evidence type="ECO:0000256" key="4">
    <source>
        <dbReference type="ARBA" id="ARBA00023157"/>
    </source>
</evidence>
<feature type="domain" description="CUB" evidence="8">
    <location>
        <begin position="162"/>
        <end position="278"/>
    </location>
</feature>
<organism evidence="10 11">
    <name type="scientific">Plectus sambesii</name>
    <dbReference type="NCBI Taxonomy" id="2011161"/>
    <lineage>
        <taxon>Eukaryota</taxon>
        <taxon>Metazoa</taxon>
        <taxon>Ecdysozoa</taxon>
        <taxon>Nematoda</taxon>
        <taxon>Chromadorea</taxon>
        <taxon>Plectida</taxon>
        <taxon>Plectina</taxon>
        <taxon>Plectoidea</taxon>
        <taxon>Plectidae</taxon>
        <taxon>Plectus</taxon>
    </lineage>
</organism>
<feature type="domain" description="CUB" evidence="8">
    <location>
        <begin position="18"/>
        <end position="158"/>
    </location>
</feature>
<dbReference type="Gene3D" id="2.60.120.290">
    <property type="entry name" value="Spermadhesin, CUB domain"/>
    <property type="match status" value="2"/>
</dbReference>
<evidence type="ECO:0000256" key="1">
    <source>
        <dbReference type="ARBA" id="ARBA00022670"/>
    </source>
</evidence>
<dbReference type="Pfam" id="PF00431">
    <property type="entry name" value="CUB"/>
    <property type="match status" value="2"/>
</dbReference>
<dbReference type="PANTHER" id="PTHR24252">
    <property type="entry name" value="ACROSIN-RELATED"/>
    <property type="match status" value="1"/>
</dbReference>
<feature type="signal peptide" evidence="7">
    <location>
        <begin position="1"/>
        <end position="23"/>
    </location>
</feature>
<feature type="domain" description="Peptidase S1" evidence="9">
    <location>
        <begin position="343"/>
        <end position="581"/>
    </location>
</feature>
<evidence type="ECO:0000259" key="8">
    <source>
        <dbReference type="PROSITE" id="PS01180"/>
    </source>
</evidence>
<dbReference type="InterPro" id="IPR023415">
    <property type="entry name" value="LDLR_class-A_CS"/>
</dbReference>
<dbReference type="SMART" id="SM00192">
    <property type="entry name" value="LDLa"/>
    <property type="match status" value="1"/>
</dbReference>
<sequence length="585" mass="64499">MLRFSLFFVLSLYILAFCDFTNAATYQQNYTQDSGVAQSFGFPLAYPPNLKQRWIIGNTDITKHLRIQFLSFDTEGYAGQDCDHNGDYVVIYTGETLNEIPNICDTDNEKNLPDFGMFCGQHEPGTGEHYISSSSMVIDFCSDANTQGKGFRFNWDSVTPDCGASFTLNQEAPQNYIMHSPNFPGAYPDASFCSWNIHNALSSTHSVQISFDSFETFAKIDTFVYDNVVIVDGSGFETMYNGKIGPMTPQFGGSVVKVRFQSYFNQNWPGFSITSTLVPTKFSCPYGQHKCTSGHQCIDYSKRCDGHFDCADSSDEQDPYCQAIRGCGQSKVQPNVTIPNNFIVNGSPAVPGSWPWMISIAKDGEQFCGGSLISPQWVVSAGHCLQGWPKDPSQFRVKTGFYHAGSHDSTETDIAPAEIWIHPKWDGALNGYDISLIRLSRPVPFPFNTWTNTICLPRPWEVVPDGQQCVTMGYGDTEGTGSQQVLNQLVVPVVAMSVCNDSQHYNGRLHDSQMCAGFEAGGAGPCGGDSGGSLACRRWDNRFAVQGMVSWGGGDGCAAPHFPTVFVRIAALLDFISDRMMLYDD</sequence>
<dbReference type="PROSITE" id="PS01209">
    <property type="entry name" value="LDLRA_1"/>
    <property type="match status" value="1"/>
</dbReference>
<accession>A0A914WSW7</accession>
<dbReference type="InterPro" id="IPR001254">
    <property type="entry name" value="Trypsin_dom"/>
</dbReference>
<evidence type="ECO:0000259" key="9">
    <source>
        <dbReference type="PROSITE" id="PS50240"/>
    </source>
</evidence>
<keyword evidence="4" id="KW-1015">Disulfide bond</keyword>
<dbReference type="InterPro" id="IPR036055">
    <property type="entry name" value="LDL_receptor-like_sf"/>
</dbReference>
<dbReference type="Gene3D" id="4.10.400.10">
    <property type="entry name" value="Low-density Lipoprotein Receptor"/>
    <property type="match status" value="1"/>
</dbReference>
<dbReference type="SMART" id="SM00042">
    <property type="entry name" value="CUB"/>
    <property type="match status" value="2"/>
</dbReference>
<evidence type="ECO:0000256" key="6">
    <source>
        <dbReference type="RuleBase" id="RU363034"/>
    </source>
</evidence>
<dbReference type="InterPro" id="IPR009003">
    <property type="entry name" value="Peptidase_S1_PA"/>
</dbReference>
<dbReference type="PROSITE" id="PS01180">
    <property type="entry name" value="CUB"/>
    <property type="match status" value="2"/>
</dbReference>
<reference evidence="11" key="1">
    <citation type="submission" date="2022-11" db="UniProtKB">
        <authorList>
            <consortium name="WormBaseParasite"/>
        </authorList>
    </citation>
    <scope>IDENTIFICATION</scope>
</reference>
<proteinExistence type="predicted"/>
<dbReference type="Pfam" id="PF00089">
    <property type="entry name" value="Trypsin"/>
    <property type="match status" value="1"/>
</dbReference>
<dbReference type="PROSITE" id="PS50240">
    <property type="entry name" value="TRYPSIN_DOM"/>
    <property type="match status" value="1"/>
</dbReference>
<dbReference type="SUPFAM" id="SSF57424">
    <property type="entry name" value="LDL receptor-like module"/>
    <property type="match status" value="1"/>
</dbReference>
<dbReference type="FunFam" id="2.40.10.10:FF:000003">
    <property type="entry name" value="Transmembrane serine protease 3"/>
    <property type="match status" value="1"/>
</dbReference>
<keyword evidence="7" id="KW-0732">Signal</keyword>
<dbReference type="InterPro" id="IPR043504">
    <property type="entry name" value="Peptidase_S1_PA_chymotrypsin"/>
</dbReference>
<evidence type="ECO:0000256" key="2">
    <source>
        <dbReference type="ARBA" id="ARBA00022801"/>
    </source>
</evidence>
<dbReference type="PROSITE" id="PS00135">
    <property type="entry name" value="TRYPSIN_SER"/>
    <property type="match status" value="1"/>
</dbReference>
<dbReference type="InterPro" id="IPR018114">
    <property type="entry name" value="TRYPSIN_HIS"/>
</dbReference>